<comment type="caution">
    <text evidence="13">The sequence shown here is derived from an EMBL/GenBank/DDBJ whole genome shotgun (WGS) entry which is preliminary data.</text>
</comment>
<dbReference type="AlphaFoldDB" id="A0AAW1XPN1"/>
<comment type="domain">
    <text evidence="11">The RING-type zinc finger domain is responsible for E3 ligase activity.</text>
</comment>
<comment type="catalytic activity">
    <reaction evidence="1 11">
        <text>S-ubiquitinyl-[E2 ubiquitin-conjugating enzyme]-L-cysteine + [acceptor protein]-L-lysine = [E2 ubiquitin-conjugating enzyme]-L-cysteine + N(6)-ubiquitinyl-[acceptor protein]-L-lysine.</text>
        <dbReference type="EC" id="2.3.2.27"/>
    </reaction>
</comment>
<keyword evidence="9" id="KW-0472">Membrane</keyword>
<accession>A0AAW1XPN1</accession>
<dbReference type="EMBL" id="JBEDUW010000003">
    <property type="protein sequence ID" value="KAK9938125.1"/>
    <property type="molecule type" value="Genomic_DNA"/>
</dbReference>
<evidence type="ECO:0000259" key="12">
    <source>
        <dbReference type="PROSITE" id="PS50089"/>
    </source>
</evidence>
<sequence>MEQNFFEPQGHFESDGDVSVKKWKSMSAPTTVSDDDNGCFECNICLDSAHEPVVTLCGHLYCWPCIYKWLQVPSASDELNQLQQTCPVCKANISASSVVPLYGRGTTLSGSKGKKPNLGLVVPRRPPPRLDTLITSSSPISPSRQQLHSNYFHTQTHPQSVYDQYSPYYGGNATNSESSYLGSTTLTHLSNPTIGMVGDFVFARMFGSSDTNLFTYPYLNSYPPSSPRMRRQEVQLDKSLNRVTIFLFCCFILCLLLF</sequence>
<evidence type="ECO:0000256" key="4">
    <source>
        <dbReference type="ARBA" id="ARBA00022679"/>
    </source>
</evidence>
<evidence type="ECO:0000256" key="5">
    <source>
        <dbReference type="ARBA" id="ARBA00022723"/>
    </source>
</evidence>
<dbReference type="SMART" id="SM00184">
    <property type="entry name" value="RING"/>
    <property type="match status" value="1"/>
</dbReference>
<keyword evidence="8 11" id="KW-0862">Zinc</keyword>
<evidence type="ECO:0000256" key="8">
    <source>
        <dbReference type="ARBA" id="ARBA00022833"/>
    </source>
</evidence>
<dbReference type="Proteomes" id="UP001457282">
    <property type="component" value="Unassembled WGS sequence"/>
</dbReference>
<dbReference type="Pfam" id="PF00097">
    <property type="entry name" value="zf-C3HC4"/>
    <property type="match status" value="1"/>
</dbReference>
<dbReference type="GO" id="GO:0006511">
    <property type="term" value="P:ubiquitin-dependent protein catabolic process"/>
    <property type="evidence" value="ECO:0007669"/>
    <property type="project" value="UniProtKB-UniRule"/>
</dbReference>
<dbReference type="SUPFAM" id="SSF57850">
    <property type="entry name" value="RING/U-box"/>
    <property type="match status" value="1"/>
</dbReference>
<evidence type="ECO:0000256" key="7">
    <source>
        <dbReference type="ARBA" id="ARBA00022786"/>
    </source>
</evidence>
<keyword evidence="4 11" id="KW-0808">Transferase</keyword>
<protein>
    <recommendedName>
        <fullName evidence="11">E3 ubiquitin-protein ligase RMA</fullName>
        <ecNumber evidence="11">2.3.2.27</ecNumber>
    </recommendedName>
    <alternativeName>
        <fullName evidence="11">Protein RING membrane-anchor</fullName>
    </alternativeName>
    <alternativeName>
        <fullName evidence="11">RING-type E3 ubiquitin transferase RMA</fullName>
    </alternativeName>
</protein>
<comment type="pathway">
    <text evidence="3 11">Protein modification; protein ubiquitination.</text>
</comment>
<dbReference type="EC" id="2.3.2.27" evidence="11"/>
<organism evidence="13 14">
    <name type="scientific">Rubus argutus</name>
    <name type="common">Southern blackberry</name>
    <dbReference type="NCBI Taxonomy" id="59490"/>
    <lineage>
        <taxon>Eukaryota</taxon>
        <taxon>Viridiplantae</taxon>
        <taxon>Streptophyta</taxon>
        <taxon>Embryophyta</taxon>
        <taxon>Tracheophyta</taxon>
        <taxon>Spermatophyta</taxon>
        <taxon>Magnoliopsida</taxon>
        <taxon>eudicotyledons</taxon>
        <taxon>Gunneridae</taxon>
        <taxon>Pentapetalae</taxon>
        <taxon>rosids</taxon>
        <taxon>fabids</taxon>
        <taxon>Rosales</taxon>
        <taxon>Rosaceae</taxon>
        <taxon>Rosoideae</taxon>
        <taxon>Rosoideae incertae sedis</taxon>
        <taxon>Rubus</taxon>
    </lineage>
</organism>
<reference evidence="13 14" key="1">
    <citation type="journal article" date="2023" name="G3 (Bethesda)">
        <title>A chromosome-length genome assembly and annotation of blackberry (Rubus argutus, cv. 'Hillquist').</title>
        <authorList>
            <person name="Bruna T."/>
            <person name="Aryal R."/>
            <person name="Dudchenko O."/>
            <person name="Sargent D.J."/>
            <person name="Mead D."/>
            <person name="Buti M."/>
            <person name="Cavallini A."/>
            <person name="Hytonen T."/>
            <person name="Andres J."/>
            <person name="Pham M."/>
            <person name="Weisz D."/>
            <person name="Mascagni F."/>
            <person name="Usai G."/>
            <person name="Natali L."/>
            <person name="Bassil N."/>
            <person name="Fernandez G.E."/>
            <person name="Lomsadze A."/>
            <person name="Armour M."/>
            <person name="Olukolu B."/>
            <person name="Poorten T."/>
            <person name="Britton C."/>
            <person name="Davik J."/>
            <person name="Ashrafi H."/>
            <person name="Aiden E.L."/>
            <person name="Borodovsky M."/>
            <person name="Worthington M."/>
        </authorList>
    </citation>
    <scope>NUCLEOTIDE SEQUENCE [LARGE SCALE GENOMIC DNA]</scope>
    <source>
        <strain evidence="13">PI 553951</strain>
    </source>
</reference>
<dbReference type="InterPro" id="IPR017907">
    <property type="entry name" value="Znf_RING_CS"/>
</dbReference>
<dbReference type="CDD" id="cd16534">
    <property type="entry name" value="RING-HC_RNF5-like"/>
    <property type="match status" value="1"/>
</dbReference>
<keyword evidence="6 10" id="KW-0863">Zinc-finger</keyword>
<proteinExistence type="predicted"/>
<feature type="domain" description="RING-type" evidence="12">
    <location>
        <begin position="42"/>
        <end position="90"/>
    </location>
</feature>
<dbReference type="InterPro" id="IPR013083">
    <property type="entry name" value="Znf_RING/FYVE/PHD"/>
</dbReference>
<evidence type="ECO:0000256" key="1">
    <source>
        <dbReference type="ARBA" id="ARBA00000900"/>
    </source>
</evidence>
<evidence type="ECO:0000256" key="10">
    <source>
        <dbReference type="PROSITE-ProRule" id="PRU00175"/>
    </source>
</evidence>
<keyword evidence="5 11" id="KW-0479">Metal-binding</keyword>
<evidence type="ECO:0000256" key="11">
    <source>
        <dbReference type="RuleBase" id="RU369090"/>
    </source>
</evidence>
<name>A0AAW1XPN1_RUBAR</name>
<dbReference type="PROSITE" id="PS00518">
    <property type="entry name" value="ZF_RING_1"/>
    <property type="match status" value="1"/>
</dbReference>
<dbReference type="InterPro" id="IPR001841">
    <property type="entry name" value="Znf_RING"/>
</dbReference>
<dbReference type="InterPro" id="IPR045103">
    <property type="entry name" value="RNF5/RNF185-like"/>
</dbReference>
<keyword evidence="7 11" id="KW-0833">Ubl conjugation pathway</keyword>
<keyword evidence="11" id="KW-0256">Endoplasmic reticulum</keyword>
<evidence type="ECO:0000256" key="9">
    <source>
        <dbReference type="ARBA" id="ARBA00023136"/>
    </source>
</evidence>
<keyword evidence="14" id="KW-1185">Reference proteome</keyword>
<dbReference type="GO" id="GO:0061630">
    <property type="term" value="F:ubiquitin protein ligase activity"/>
    <property type="evidence" value="ECO:0007669"/>
    <property type="project" value="UniProtKB-UniRule"/>
</dbReference>
<gene>
    <name evidence="13" type="ORF">M0R45_014881</name>
</gene>
<evidence type="ECO:0000256" key="2">
    <source>
        <dbReference type="ARBA" id="ARBA00004308"/>
    </source>
</evidence>
<comment type="subcellular location">
    <subcellularLocation>
        <location evidence="2">Endomembrane system</location>
    </subcellularLocation>
    <subcellularLocation>
        <location evidence="11">Endoplasmic reticulum membrane</location>
        <topology evidence="11">Single-pass type IV membrane protein</topology>
    </subcellularLocation>
</comment>
<evidence type="ECO:0000256" key="3">
    <source>
        <dbReference type="ARBA" id="ARBA00004906"/>
    </source>
</evidence>
<evidence type="ECO:0000313" key="13">
    <source>
        <dbReference type="EMBL" id="KAK9938125.1"/>
    </source>
</evidence>
<dbReference type="PROSITE" id="PS50089">
    <property type="entry name" value="ZF_RING_2"/>
    <property type="match status" value="1"/>
</dbReference>
<dbReference type="GO" id="GO:0008270">
    <property type="term" value="F:zinc ion binding"/>
    <property type="evidence" value="ECO:0007669"/>
    <property type="project" value="UniProtKB-KW"/>
</dbReference>
<dbReference type="PANTHER" id="PTHR12313">
    <property type="entry name" value="E3 UBIQUITIN-PROTEIN LIGASE RNF5-RELATED"/>
    <property type="match status" value="1"/>
</dbReference>
<evidence type="ECO:0000256" key="6">
    <source>
        <dbReference type="ARBA" id="ARBA00022771"/>
    </source>
</evidence>
<comment type="function">
    <text evidence="11">E3 ubiquitin-protein ligase.</text>
</comment>
<evidence type="ECO:0000313" key="14">
    <source>
        <dbReference type="Proteomes" id="UP001457282"/>
    </source>
</evidence>
<dbReference type="InterPro" id="IPR018957">
    <property type="entry name" value="Znf_C3HC4_RING-type"/>
</dbReference>
<dbReference type="Gene3D" id="3.30.40.10">
    <property type="entry name" value="Zinc/RING finger domain, C3HC4 (zinc finger)"/>
    <property type="match status" value="1"/>
</dbReference>
<dbReference type="GO" id="GO:0005789">
    <property type="term" value="C:endoplasmic reticulum membrane"/>
    <property type="evidence" value="ECO:0007669"/>
    <property type="project" value="UniProtKB-SubCell"/>
</dbReference>